<evidence type="ECO:0000313" key="2">
    <source>
        <dbReference type="Proteomes" id="UP000001542"/>
    </source>
</evidence>
<name>A2FX99_TRIV3</name>
<dbReference type="VEuPathDB" id="TrichDB:TVAG_029500"/>
<evidence type="ECO:0000313" key="1">
    <source>
        <dbReference type="EMBL" id="EAX90470.1"/>
    </source>
</evidence>
<dbReference type="Proteomes" id="UP000001542">
    <property type="component" value="Unassembled WGS sequence"/>
</dbReference>
<proteinExistence type="predicted"/>
<dbReference type="InParanoid" id="A2FX99"/>
<reference evidence="1" key="1">
    <citation type="submission" date="2006-10" db="EMBL/GenBank/DDBJ databases">
        <authorList>
            <person name="Amadeo P."/>
            <person name="Zhao Q."/>
            <person name="Wortman J."/>
            <person name="Fraser-Liggett C."/>
            <person name="Carlton J."/>
        </authorList>
    </citation>
    <scope>NUCLEOTIDE SEQUENCE</scope>
    <source>
        <strain evidence="1">G3</strain>
    </source>
</reference>
<dbReference type="EMBL" id="DS114105">
    <property type="protein sequence ID" value="EAX90470.1"/>
    <property type="molecule type" value="Genomic_DNA"/>
</dbReference>
<protein>
    <submittedName>
        <fullName evidence="1">Uncharacterized protein</fullName>
    </submittedName>
</protein>
<dbReference type="RefSeq" id="XP_001303400.1">
    <property type="nucleotide sequence ID" value="XM_001303399.1"/>
</dbReference>
<dbReference type="AlphaFoldDB" id="A2FX99"/>
<reference evidence="1" key="2">
    <citation type="journal article" date="2007" name="Science">
        <title>Draft genome sequence of the sexually transmitted pathogen Trichomonas vaginalis.</title>
        <authorList>
            <person name="Carlton J.M."/>
            <person name="Hirt R.P."/>
            <person name="Silva J.C."/>
            <person name="Delcher A.L."/>
            <person name="Schatz M."/>
            <person name="Zhao Q."/>
            <person name="Wortman J.R."/>
            <person name="Bidwell S.L."/>
            <person name="Alsmark U.C.M."/>
            <person name="Besteiro S."/>
            <person name="Sicheritz-Ponten T."/>
            <person name="Noel C.J."/>
            <person name="Dacks J.B."/>
            <person name="Foster P.G."/>
            <person name="Simillion C."/>
            <person name="Van de Peer Y."/>
            <person name="Miranda-Saavedra D."/>
            <person name="Barton G.J."/>
            <person name="Westrop G.D."/>
            <person name="Mueller S."/>
            <person name="Dessi D."/>
            <person name="Fiori P.L."/>
            <person name="Ren Q."/>
            <person name="Paulsen I."/>
            <person name="Zhang H."/>
            <person name="Bastida-Corcuera F.D."/>
            <person name="Simoes-Barbosa A."/>
            <person name="Brown M.T."/>
            <person name="Hayes R.D."/>
            <person name="Mukherjee M."/>
            <person name="Okumura C.Y."/>
            <person name="Schneider R."/>
            <person name="Smith A.J."/>
            <person name="Vanacova S."/>
            <person name="Villalvazo M."/>
            <person name="Haas B.J."/>
            <person name="Pertea M."/>
            <person name="Feldblyum T.V."/>
            <person name="Utterback T.R."/>
            <person name="Shu C.L."/>
            <person name="Osoegawa K."/>
            <person name="de Jong P.J."/>
            <person name="Hrdy I."/>
            <person name="Horvathova L."/>
            <person name="Zubacova Z."/>
            <person name="Dolezal P."/>
            <person name="Malik S.B."/>
            <person name="Logsdon J.M. Jr."/>
            <person name="Henze K."/>
            <person name="Gupta A."/>
            <person name="Wang C.C."/>
            <person name="Dunne R.L."/>
            <person name="Upcroft J.A."/>
            <person name="Upcroft P."/>
            <person name="White O."/>
            <person name="Salzberg S.L."/>
            <person name="Tang P."/>
            <person name="Chiu C.-H."/>
            <person name="Lee Y.-S."/>
            <person name="Embley T.M."/>
            <person name="Coombs G.H."/>
            <person name="Mottram J.C."/>
            <person name="Tachezy J."/>
            <person name="Fraser-Liggett C.M."/>
            <person name="Johnson P.J."/>
        </authorList>
    </citation>
    <scope>NUCLEOTIDE SEQUENCE [LARGE SCALE GENOMIC DNA]</scope>
    <source>
        <strain evidence="1">G3</strain>
    </source>
</reference>
<dbReference type="KEGG" id="tva:4748153"/>
<keyword evidence="2" id="KW-1185">Reference proteome</keyword>
<dbReference type="VEuPathDB" id="TrichDB:TVAGG3_0798360"/>
<sequence length="136" mass="15792">MADSAMINHTSYAKHAIKEQFINIFTDQHINMTNRNNTIATSSLGLAAGRRNSLYDGVATNANIASYYFMEYGKMVEHLQSVICYESKKWNISILQYSYLEYTKNVWPKDYEIYIEPERLPRKIADECLYNPDEGN</sequence>
<organism evidence="1 2">
    <name type="scientific">Trichomonas vaginalis (strain ATCC PRA-98 / G3)</name>
    <dbReference type="NCBI Taxonomy" id="412133"/>
    <lineage>
        <taxon>Eukaryota</taxon>
        <taxon>Metamonada</taxon>
        <taxon>Parabasalia</taxon>
        <taxon>Trichomonadida</taxon>
        <taxon>Trichomonadidae</taxon>
        <taxon>Trichomonas</taxon>
    </lineage>
</organism>
<gene>
    <name evidence="1" type="ORF">TVAG_029500</name>
</gene>
<accession>A2FX99</accession>